<name>A0AAE0BQQ8_9CHLO</name>
<organism evidence="3 4">
    <name type="scientific">Cymbomonas tetramitiformis</name>
    <dbReference type="NCBI Taxonomy" id="36881"/>
    <lineage>
        <taxon>Eukaryota</taxon>
        <taxon>Viridiplantae</taxon>
        <taxon>Chlorophyta</taxon>
        <taxon>Pyramimonadophyceae</taxon>
        <taxon>Pyramimonadales</taxon>
        <taxon>Pyramimonadaceae</taxon>
        <taxon>Cymbomonas</taxon>
    </lineage>
</organism>
<feature type="coiled-coil region" evidence="1">
    <location>
        <begin position="32"/>
        <end position="94"/>
    </location>
</feature>
<evidence type="ECO:0000256" key="2">
    <source>
        <dbReference type="SAM" id="MobiDB-lite"/>
    </source>
</evidence>
<evidence type="ECO:0000313" key="3">
    <source>
        <dbReference type="EMBL" id="KAK3240374.1"/>
    </source>
</evidence>
<feature type="region of interest" description="Disordered" evidence="2">
    <location>
        <begin position="1"/>
        <end position="23"/>
    </location>
</feature>
<dbReference type="Proteomes" id="UP001190700">
    <property type="component" value="Unassembled WGS sequence"/>
</dbReference>
<protein>
    <submittedName>
        <fullName evidence="3">Uncharacterized protein</fullName>
    </submittedName>
</protein>
<evidence type="ECO:0000256" key="1">
    <source>
        <dbReference type="SAM" id="Coils"/>
    </source>
</evidence>
<dbReference type="EMBL" id="LGRX02033664">
    <property type="protein sequence ID" value="KAK3240374.1"/>
    <property type="molecule type" value="Genomic_DNA"/>
</dbReference>
<keyword evidence="1" id="KW-0175">Coiled coil</keyword>
<comment type="caution">
    <text evidence="3">The sequence shown here is derived from an EMBL/GenBank/DDBJ whole genome shotgun (WGS) entry which is preliminary data.</text>
</comment>
<gene>
    <name evidence="3" type="ORF">CYMTET_49784</name>
</gene>
<reference evidence="3 4" key="1">
    <citation type="journal article" date="2015" name="Genome Biol. Evol.">
        <title>Comparative Genomics of a Bacterivorous Green Alga Reveals Evolutionary Causalities and Consequences of Phago-Mixotrophic Mode of Nutrition.</title>
        <authorList>
            <person name="Burns J.A."/>
            <person name="Paasch A."/>
            <person name="Narechania A."/>
            <person name="Kim E."/>
        </authorList>
    </citation>
    <scope>NUCLEOTIDE SEQUENCE [LARGE SCALE GENOMIC DNA]</scope>
    <source>
        <strain evidence="3 4">PLY_AMNH</strain>
    </source>
</reference>
<evidence type="ECO:0000313" key="4">
    <source>
        <dbReference type="Proteomes" id="UP001190700"/>
    </source>
</evidence>
<keyword evidence="4" id="KW-1185">Reference proteome</keyword>
<sequence>MLETMPLGEATNQPPSPKKLGNKENSALRQLNNRLAQECVSYKADIEQAQTNFECSKVREAELQHQLKEANTRLQDLEARCAQQLIQVENGDEQRLAKENGVEKEIAAMSLMLNMANECEGLLKEEVKTLKASLEKEQIRHHYLECAMQNEMDAIMAVSEVSTSCAKNLEWQLEDMQLALEEEVAARRTAVEVTRKVEAELQALRAEKVMCKEEPPEVDCYDGFWSYFFRK</sequence>
<dbReference type="AlphaFoldDB" id="A0AAE0BQQ8"/>
<feature type="coiled-coil region" evidence="1">
    <location>
        <begin position="166"/>
        <end position="214"/>
    </location>
</feature>
<accession>A0AAE0BQQ8</accession>
<proteinExistence type="predicted"/>